<dbReference type="InterPro" id="IPR036209">
    <property type="entry name" value="YwmB-like_sf"/>
</dbReference>
<dbReference type="Gene3D" id="3.30.360.40">
    <property type="entry name" value="YwmB-like"/>
    <property type="match status" value="1"/>
</dbReference>
<name>A0A9E8LV19_9BACI</name>
<dbReference type="EMBL" id="CP106878">
    <property type="protein sequence ID" value="WAA09671.1"/>
    <property type="molecule type" value="Genomic_DNA"/>
</dbReference>
<sequence length="246" mass="28677">MEWKNGFFAVFVFIFIFILFMNNRALVANDSDLNKMMDVIEENKGKVTGWQLMAREPITIDDEMRLEQKEKWIRQYPHFTWKEGGGEEEWILSGTYTESDDLYKEKIQIVTTRRNSVHEGYILYELGGTKWSENIRLSTEKKVHHMLPQLFHKTPALFACITGVFNDMMDIAVMEKALEINRIFKGEIVEKLEEDEFVSLTSKSPYFSNELTAVDKTFNVQISVRKNNTSEDAVFAIGTPILTIEY</sequence>
<dbReference type="Proteomes" id="UP001164718">
    <property type="component" value="Chromosome"/>
</dbReference>
<dbReference type="Gene3D" id="3.30.2030.10">
    <property type="entry name" value="YwmB-like"/>
    <property type="match status" value="1"/>
</dbReference>
<accession>A0A9E8LV19</accession>
<keyword evidence="1" id="KW-0472">Membrane</keyword>
<dbReference type="AlphaFoldDB" id="A0A9E8LV19"/>
<evidence type="ECO:0000256" key="1">
    <source>
        <dbReference type="SAM" id="Phobius"/>
    </source>
</evidence>
<dbReference type="KEGG" id="faf:OE104_14320"/>
<keyword evidence="1" id="KW-1133">Transmembrane helix</keyword>
<keyword evidence="3" id="KW-1185">Reference proteome</keyword>
<dbReference type="InterPro" id="IPR014794">
    <property type="entry name" value="DUF1779"/>
</dbReference>
<dbReference type="RefSeq" id="WP_275417454.1">
    <property type="nucleotide sequence ID" value="NZ_CP106878.1"/>
</dbReference>
<evidence type="ECO:0000313" key="3">
    <source>
        <dbReference type="Proteomes" id="UP001164718"/>
    </source>
</evidence>
<feature type="transmembrane region" description="Helical" evidence="1">
    <location>
        <begin position="6"/>
        <end position="27"/>
    </location>
</feature>
<dbReference type="SUPFAM" id="SSF143842">
    <property type="entry name" value="YwmB-like"/>
    <property type="match status" value="1"/>
</dbReference>
<protein>
    <submittedName>
        <fullName evidence="2">YwmB family TATA-box binding protein</fullName>
    </submittedName>
</protein>
<organism evidence="2 3">
    <name type="scientific">Fervidibacillus albus</name>
    <dbReference type="NCBI Taxonomy" id="2980026"/>
    <lineage>
        <taxon>Bacteria</taxon>
        <taxon>Bacillati</taxon>
        <taxon>Bacillota</taxon>
        <taxon>Bacilli</taxon>
        <taxon>Bacillales</taxon>
        <taxon>Bacillaceae</taxon>
        <taxon>Fervidibacillus</taxon>
    </lineage>
</organism>
<reference evidence="2" key="1">
    <citation type="submission" date="2022-09" db="EMBL/GenBank/DDBJ databases">
        <title>Complete Genomes of Fervidibacillus albus and Fervidibacillus halotolerans isolated from tidal flat sediments.</title>
        <authorList>
            <person name="Kwon K.K."/>
            <person name="Yang S.-H."/>
            <person name="Park M.J."/>
            <person name="Oh H.-M."/>
        </authorList>
    </citation>
    <scope>NUCLEOTIDE SEQUENCE</scope>
    <source>
        <strain evidence="2">MEBiC13591</strain>
    </source>
</reference>
<evidence type="ECO:0000313" key="2">
    <source>
        <dbReference type="EMBL" id="WAA09671.1"/>
    </source>
</evidence>
<dbReference type="Pfam" id="PF08680">
    <property type="entry name" value="DUF1779"/>
    <property type="match status" value="1"/>
</dbReference>
<keyword evidence="1" id="KW-0812">Transmembrane</keyword>
<proteinExistence type="predicted"/>
<gene>
    <name evidence="2" type="ORF">OE104_14320</name>
</gene>